<comment type="caution">
    <text evidence="1">The sequence shown here is derived from an EMBL/GenBank/DDBJ whole genome shotgun (WGS) entry which is preliminary data.</text>
</comment>
<dbReference type="Proteomes" id="UP000596742">
    <property type="component" value="Unassembled WGS sequence"/>
</dbReference>
<keyword evidence="2" id="KW-1185">Reference proteome</keyword>
<dbReference type="AlphaFoldDB" id="A0A8B6G1L5"/>
<feature type="non-terminal residue" evidence="1">
    <location>
        <position position="79"/>
    </location>
</feature>
<gene>
    <name evidence="1" type="ORF">MGAL_10B033984</name>
</gene>
<dbReference type="EMBL" id="UYJE01007724">
    <property type="protein sequence ID" value="VDI57408.1"/>
    <property type="molecule type" value="Genomic_DNA"/>
</dbReference>
<reference evidence="1" key="1">
    <citation type="submission" date="2018-11" db="EMBL/GenBank/DDBJ databases">
        <authorList>
            <person name="Alioto T."/>
            <person name="Alioto T."/>
        </authorList>
    </citation>
    <scope>NUCLEOTIDE SEQUENCE</scope>
</reference>
<name>A0A8B6G1L5_MYTGA</name>
<proteinExistence type="predicted"/>
<sequence>ENASTPMVNVGKKMCHVMRRSDLNGRITGNAAVDDHVANRRVFLKLAQTGSSYYQTKQVVLIVIPRLLVLDRQPGMKLL</sequence>
<protein>
    <submittedName>
        <fullName evidence="1">Uncharacterized protein</fullName>
    </submittedName>
</protein>
<organism evidence="1 2">
    <name type="scientific">Mytilus galloprovincialis</name>
    <name type="common">Mediterranean mussel</name>
    <dbReference type="NCBI Taxonomy" id="29158"/>
    <lineage>
        <taxon>Eukaryota</taxon>
        <taxon>Metazoa</taxon>
        <taxon>Spiralia</taxon>
        <taxon>Lophotrochozoa</taxon>
        <taxon>Mollusca</taxon>
        <taxon>Bivalvia</taxon>
        <taxon>Autobranchia</taxon>
        <taxon>Pteriomorphia</taxon>
        <taxon>Mytilida</taxon>
        <taxon>Mytiloidea</taxon>
        <taxon>Mytilidae</taxon>
        <taxon>Mytilinae</taxon>
        <taxon>Mytilus</taxon>
    </lineage>
</organism>
<evidence type="ECO:0000313" key="2">
    <source>
        <dbReference type="Proteomes" id="UP000596742"/>
    </source>
</evidence>
<accession>A0A8B6G1L5</accession>
<evidence type="ECO:0000313" key="1">
    <source>
        <dbReference type="EMBL" id="VDI57408.1"/>
    </source>
</evidence>